<evidence type="ECO:0000256" key="1">
    <source>
        <dbReference type="SAM" id="MobiDB-lite"/>
    </source>
</evidence>
<dbReference type="InParanoid" id="E9HV54"/>
<name>E9HV54_DAPPU</name>
<feature type="region of interest" description="Disordered" evidence="1">
    <location>
        <begin position="1"/>
        <end position="22"/>
    </location>
</feature>
<proteinExistence type="predicted"/>
<reference evidence="2 3" key="1">
    <citation type="journal article" date="2011" name="Science">
        <title>The ecoresponsive genome of Daphnia pulex.</title>
        <authorList>
            <person name="Colbourne J.K."/>
            <person name="Pfrender M.E."/>
            <person name="Gilbert D."/>
            <person name="Thomas W.K."/>
            <person name="Tucker A."/>
            <person name="Oakley T.H."/>
            <person name="Tokishita S."/>
            <person name="Aerts A."/>
            <person name="Arnold G.J."/>
            <person name="Basu M.K."/>
            <person name="Bauer D.J."/>
            <person name="Caceres C.E."/>
            <person name="Carmel L."/>
            <person name="Casola C."/>
            <person name="Choi J.H."/>
            <person name="Detter J.C."/>
            <person name="Dong Q."/>
            <person name="Dusheyko S."/>
            <person name="Eads B.D."/>
            <person name="Frohlich T."/>
            <person name="Geiler-Samerotte K.A."/>
            <person name="Gerlach D."/>
            <person name="Hatcher P."/>
            <person name="Jogdeo S."/>
            <person name="Krijgsveld J."/>
            <person name="Kriventseva E.V."/>
            <person name="Kultz D."/>
            <person name="Laforsch C."/>
            <person name="Lindquist E."/>
            <person name="Lopez J."/>
            <person name="Manak J.R."/>
            <person name="Muller J."/>
            <person name="Pangilinan J."/>
            <person name="Patwardhan R.P."/>
            <person name="Pitluck S."/>
            <person name="Pritham E.J."/>
            <person name="Rechtsteiner A."/>
            <person name="Rho M."/>
            <person name="Rogozin I.B."/>
            <person name="Sakarya O."/>
            <person name="Salamov A."/>
            <person name="Schaack S."/>
            <person name="Shapiro H."/>
            <person name="Shiga Y."/>
            <person name="Skalitzky C."/>
            <person name="Smith Z."/>
            <person name="Souvorov A."/>
            <person name="Sung W."/>
            <person name="Tang Z."/>
            <person name="Tsuchiya D."/>
            <person name="Tu H."/>
            <person name="Vos H."/>
            <person name="Wang M."/>
            <person name="Wolf Y.I."/>
            <person name="Yamagata H."/>
            <person name="Yamada T."/>
            <person name="Ye Y."/>
            <person name="Shaw J.R."/>
            <person name="Andrews J."/>
            <person name="Crease T.J."/>
            <person name="Tang H."/>
            <person name="Lucas S.M."/>
            <person name="Robertson H.M."/>
            <person name="Bork P."/>
            <person name="Koonin E.V."/>
            <person name="Zdobnov E.M."/>
            <person name="Grigoriev I.V."/>
            <person name="Lynch M."/>
            <person name="Boore J.L."/>
        </authorList>
    </citation>
    <scope>NUCLEOTIDE SEQUENCE [LARGE SCALE GENOMIC DNA]</scope>
</reference>
<dbReference type="AlphaFoldDB" id="E9HV54"/>
<accession>E9HV54</accession>
<dbReference type="KEGG" id="dpx:DAPPUDRAFT_118239"/>
<feature type="region of interest" description="Disordered" evidence="1">
    <location>
        <begin position="380"/>
        <end position="426"/>
    </location>
</feature>
<protein>
    <submittedName>
        <fullName evidence="2">Uncharacterized protein</fullName>
    </submittedName>
</protein>
<evidence type="ECO:0000313" key="2">
    <source>
        <dbReference type="EMBL" id="EFX64377.1"/>
    </source>
</evidence>
<organism evidence="2 3">
    <name type="scientific">Daphnia pulex</name>
    <name type="common">Water flea</name>
    <dbReference type="NCBI Taxonomy" id="6669"/>
    <lineage>
        <taxon>Eukaryota</taxon>
        <taxon>Metazoa</taxon>
        <taxon>Ecdysozoa</taxon>
        <taxon>Arthropoda</taxon>
        <taxon>Crustacea</taxon>
        <taxon>Branchiopoda</taxon>
        <taxon>Diplostraca</taxon>
        <taxon>Cladocera</taxon>
        <taxon>Anomopoda</taxon>
        <taxon>Daphniidae</taxon>
        <taxon>Daphnia</taxon>
    </lineage>
</organism>
<sequence>MGDGEQKNLPAVSPNHSGETLQDAGRVQREQLSRILDVTDHSKSIDLACGAEMCPVDSAHNFLQWQADVQGFPVPVSKQNIKELQDVFGPGLDSEGELHIGDFDLSSAVVRHLRLPDAMQVVAKSAKLVLYNDKNGFKSYLSSRQCENGDPKGCFLASLQQLREACAPWLQNPRMGNEDHGRPETIVETPPTGTEITHDSRQVGQFWQKRRDSTATERYLVDNVFVFVLQHTYSERTLGFEILQGADSDLANLFRNCDFLDVHLAMASPPSWTPSSENAETVQVSRAIDSSDVSRNLSLQLHGKRNVCHSVPLHCRYGLQSLQRPAESLAEESLNAVEKHERTTASKKWAAATPTQFAAAAPPSQGKCLPGDRMSITFSNCARRDDRGEKNNAWGSADDTAVSSRLTGADAVPSGPTCGRGGGRGKVAVAAAERGTATNASPPRGLGLDDKALRMNSSVDKHSDAATGNWNFCASAARNSAITLSNAERNIWNVTGLYRNRSIRVGMQSVVEVERSIVEKNVVFQITPATAADIACYMAFYNFLNEMNSHAVIRVAADSQLPGRFKDLLTPLSK</sequence>
<dbReference type="HOGENOM" id="CLU_475114_0_0_1"/>
<dbReference type="Proteomes" id="UP000000305">
    <property type="component" value="Unassembled WGS sequence"/>
</dbReference>
<dbReference type="EMBL" id="GL732839">
    <property type="protein sequence ID" value="EFX64377.1"/>
    <property type="molecule type" value="Genomic_DNA"/>
</dbReference>
<keyword evidence="3" id="KW-1185">Reference proteome</keyword>
<evidence type="ECO:0000313" key="3">
    <source>
        <dbReference type="Proteomes" id="UP000000305"/>
    </source>
</evidence>
<gene>
    <name evidence="2" type="ORF">DAPPUDRAFT_118239</name>
</gene>